<dbReference type="Proteomes" id="UP000261212">
    <property type="component" value="Unassembled WGS sequence"/>
</dbReference>
<reference evidence="3 4" key="1">
    <citation type="submission" date="2018-08" db="EMBL/GenBank/DDBJ databases">
        <title>A genome reference for cultivated species of the human gut microbiota.</title>
        <authorList>
            <person name="Zou Y."/>
            <person name="Xue W."/>
            <person name="Luo G."/>
        </authorList>
    </citation>
    <scope>NUCLEOTIDE SEQUENCE [LARGE SCALE GENOMIC DNA]</scope>
    <source>
        <strain evidence="3 4">AM25-6</strain>
    </source>
</reference>
<dbReference type="GeneID" id="97999898"/>
<dbReference type="GO" id="GO:0003677">
    <property type="term" value="F:DNA binding"/>
    <property type="evidence" value="ECO:0007669"/>
    <property type="project" value="UniProtKB-KW"/>
</dbReference>
<dbReference type="EMBL" id="QUSM01000004">
    <property type="protein sequence ID" value="RGD73867.1"/>
    <property type="molecule type" value="Genomic_DNA"/>
</dbReference>
<evidence type="ECO:0000313" key="4">
    <source>
        <dbReference type="Proteomes" id="UP000261212"/>
    </source>
</evidence>
<protein>
    <submittedName>
        <fullName evidence="3">XRE family transcriptional regulator</fullName>
    </submittedName>
</protein>
<feature type="domain" description="HTH cro/C1-type" evidence="2">
    <location>
        <begin position="12"/>
        <end position="66"/>
    </location>
</feature>
<dbReference type="InterPro" id="IPR001387">
    <property type="entry name" value="Cro/C1-type_HTH"/>
</dbReference>
<evidence type="ECO:0000313" key="3">
    <source>
        <dbReference type="EMBL" id="RGD73867.1"/>
    </source>
</evidence>
<comment type="caution">
    <text evidence="3">The sequence shown here is derived from an EMBL/GenBank/DDBJ whole genome shotgun (WGS) entry which is preliminary data.</text>
</comment>
<evidence type="ECO:0000259" key="2">
    <source>
        <dbReference type="PROSITE" id="PS50943"/>
    </source>
</evidence>
<proteinExistence type="predicted"/>
<dbReference type="RefSeq" id="WP_007049499.1">
    <property type="nucleotide sequence ID" value="NZ_CABKNJ010000004.1"/>
</dbReference>
<sequence>MDINLKNIGNRLKEIRKRERYTQENVAEFADISTSHYSHIENGTTKPSLNTLIRIVNVLNVSMDEVLDIELNKKSLYITLEEIDKIFRNCNMKQRNLLINNMIYLQNNKFPECIIEEIQNSRKPKWHNR</sequence>
<dbReference type="InterPro" id="IPR010982">
    <property type="entry name" value="Lambda_DNA-bd_dom_sf"/>
</dbReference>
<name>A0A3E3DX60_9FIRM</name>
<keyword evidence="1" id="KW-0238">DNA-binding</keyword>
<dbReference type="PROSITE" id="PS50943">
    <property type="entry name" value="HTH_CROC1"/>
    <property type="match status" value="1"/>
</dbReference>
<dbReference type="PANTHER" id="PTHR46558:SF11">
    <property type="entry name" value="HTH-TYPE TRANSCRIPTIONAL REGULATOR XRE"/>
    <property type="match status" value="1"/>
</dbReference>
<dbReference type="Gene3D" id="1.10.260.40">
    <property type="entry name" value="lambda repressor-like DNA-binding domains"/>
    <property type="match status" value="1"/>
</dbReference>
<organism evidence="3 4">
    <name type="scientific">Anaerofustis stercorihominis</name>
    <dbReference type="NCBI Taxonomy" id="214853"/>
    <lineage>
        <taxon>Bacteria</taxon>
        <taxon>Bacillati</taxon>
        <taxon>Bacillota</taxon>
        <taxon>Clostridia</taxon>
        <taxon>Eubacteriales</taxon>
        <taxon>Eubacteriaceae</taxon>
        <taxon>Anaerofustis</taxon>
    </lineage>
</organism>
<gene>
    <name evidence="3" type="ORF">DW687_08820</name>
</gene>
<dbReference type="AlphaFoldDB" id="A0A3E3DX60"/>
<dbReference type="Pfam" id="PF01381">
    <property type="entry name" value="HTH_3"/>
    <property type="match status" value="1"/>
</dbReference>
<dbReference type="PANTHER" id="PTHR46558">
    <property type="entry name" value="TRACRIPTIONAL REGULATORY PROTEIN-RELATED-RELATED"/>
    <property type="match status" value="1"/>
</dbReference>
<evidence type="ECO:0000256" key="1">
    <source>
        <dbReference type="ARBA" id="ARBA00023125"/>
    </source>
</evidence>
<dbReference type="CDD" id="cd00093">
    <property type="entry name" value="HTH_XRE"/>
    <property type="match status" value="1"/>
</dbReference>
<accession>A0A3E3DX60</accession>
<dbReference type="SMART" id="SM00530">
    <property type="entry name" value="HTH_XRE"/>
    <property type="match status" value="1"/>
</dbReference>
<dbReference type="SUPFAM" id="SSF47413">
    <property type="entry name" value="lambda repressor-like DNA-binding domains"/>
    <property type="match status" value="1"/>
</dbReference>